<dbReference type="Pfam" id="PF20151">
    <property type="entry name" value="DUF6533"/>
    <property type="match status" value="1"/>
</dbReference>
<feature type="domain" description="DUF6533" evidence="2">
    <location>
        <begin position="22"/>
        <end position="56"/>
    </location>
</feature>
<keyword evidence="4" id="KW-1185">Reference proteome</keyword>
<protein>
    <recommendedName>
        <fullName evidence="2">DUF6533 domain-containing protein</fullName>
    </recommendedName>
</protein>
<keyword evidence="1" id="KW-0812">Transmembrane</keyword>
<dbReference type="AlphaFoldDB" id="A0A9P6L8H4"/>
<proteinExistence type="predicted"/>
<reference evidence="3" key="1">
    <citation type="journal article" date="2020" name="Nat. Commun.">
        <title>Large-scale genome sequencing of mycorrhizal fungi provides insights into the early evolution of symbiotic traits.</title>
        <authorList>
            <person name="Miyauchi S."/>
            <person name="Kiss E."/>
            <person name="Kuo A."/>
            <person name="Drula E."/>
            <person name="Kohler A."/>
            <person name="Sanchez-Garcia M."/>
            <person name="Morin E."/>
            <person name="Andreopoulos B."/>
            <person name="Barry K.W."/>
            <person name="Bonito G."/>
            <person name="Buee M."/>
            <person name="Carver A."/>
            <person name="Chen C."/>
            <person name="Cichocki N."/>
            <person name="Clum A."/>
            <person name="Culley D."/>
            <person name="Crous P.W."/>
            <person name="Fauchery L."/>
            <person name="Girlanda M."/>
            <person name="Hayes R.D."/>
            <person name="Keri Z."/>
            <person name="LaButti K."/>
            <person name="Lipzen A."/>
            <person name="Lombard V."/>
            <person name="Magnuson J."/>
            <person name="Maillard F."/>
            <person name="Murat C."/>
            <person name="Nolan M."/>
            <person name="Ohm R.A."/>
            <person name="Pangilinan J."/>
            <person name="Pereira M.F."/>
            <person name="Perotto S."/>
            <person name="Peter M."/>
            <person name="Pfister S."/>
            <person name="Riley R."/>
            <person name="Sitrit Y."/>
            <person name="Stielow J.B."/>
            <person name="Szollosi G."/>
            <person name="Zifcakova L."/>
            <person name="Stursova M."/>
            <person name="Spatafora J.W."/>
            <person name="Tedersoo L."/>
            <person name="Vaario L.M."/>
            <person name="Yamada A."/>
            <person name="Yan M."/>
            <person name="Wang P."/>
            <person name="Xu J."/>
            <person name="Bruns T."/>
            <person name="Baldrian P."/>
            <person name="Vilgalys R."/>
            <person name="Dunand C."/>
            <person name="Henrissat B."/>
            <person name="Grigoriev I.V."/>
            <person name="Hibbett D."/>
            <person name="Nagy L.G."/>
            <person name="Martin F.M."/>
        </authorList>
    </citation>
    <scope>NUCLEOTIDE SEQUENCE</scope>
    <source>
        <strain evidence="3">UH-Tt-Lm1</strain>
    </source>
</reference>
<gene>
    <name evidence="3" type="ORF">BJ322DRAFT_1106902</name>
</gene>
<accession>A0A9P6L8H4</accession>
<keyword evidence="1" id="KW-0472">Membrane</keyword>
<dbReference type="EMBL" id="WIUZ02000005">
    <property type="protein sequence ID" value="KAF9786796.1"/>
    <property type="molecule type" value="Genomic_DNA"/>
</dbReference>
<sequence length="277" mass="30858">MSSALEPIIQLGQDITTYKLYALSAGTVLFYDYLLTLPDEVKYVWCARKSWTFWVFMLVLSDDLAFLAVRWIYALTMKNVPIATGFAVITVAQLVSGMYVTIVAARRGAQVLPPIPLDAYRLCIYSQVDRATEVAYTSLSLFYDALAFLVIVFQARRSRVPGIKVSKILDTIAEDSTRYFIVIFTSHFVLVMTLNLGRVGIQTLPGAGVLVYLPLMISRIMLSLKKAADSARAPWSLTQGTWNGTAVRGGLVFRLPPVRGPIEDEDTEISLDTFHEP</sequence>
<feature type="transmembrane region" description="Helical" evidence="1">
    <location>
        <begin position="203"/>
        <end position="222"/>
    </location>
</feature>
<feature type="transmembrane region" description="Helical" evidence="1">
    <location>
        <begin position="176"/>
        <end position="197"/>
    </location>
</feature>
<evidence type="ECO:0000313" key="3">
    <source>
        <dbReference type="EMBL" id="KAF9786796.1"/>
    </source>
</evidence>
<evidence type="ECO:0000256" key="1">
    <source>
        <dbReference type="SAM" id="Phobius"/>
    </source>
</evidence>
<dbReference type="Proteomes" id="UP000736335">
    <property type="component" value="Unassembled WGS sequence"/>
</dbReference>
<evidence type="ECO:0000313" key="4">
    <source>
        <dbReference type="Proteomes" id="UP000736335"/>
    </source>
</evidence>
<dbReference type="OrthoDB" id="2638860at2759"/>
<keyword evidence="1" id="KW-1133">Transmembrane helix</keyword>
<organism evidence="3 4">
    <name type="scientific">Thelephora terrestris</name>
    <dbReference type="NCBI Taxonomy" id="56493"/>
    <lineage>
        <taxon>Eukaryota</taxon>
        <taxon>Fungi</taxon>
        <taxon>Dikarya</taxon>
        <taxon>Basidiomycota</taxon>
        <taxon>Agaricomycotina</taxon>
        <taxon>Agaricomycetes</taxon>
        <taxon>Thelephorales</taxon>
        <taxon>Thelephoraceae</taxon>
        <taxon>Thelephora</taxon>
    </lineage>
</organism>
<evidence type="ECO:0000259" key="2">
    <source>
        <dbReference type="Pfam" id="PF20151"/>
    </source>
</evidence>
<comment type="caution">
    <text evidence="3">The sequence shown here is derived from an EMBL/GenBank/DDBJ whole genome shotgun (WGS) entry which is preliminary data.</text>
</comment>
<name>A0A9P6L8H4_9AGAM</name>
<feature type="transmembrane region" description="Helical" evidence="1">
    <location>
        <begin position="51"/>
        <end position="73"/>
    </location>
</feature>
<feature type="transmembrane region" description="Helical" evidence="1">
    <location>
        <begin position="134"/>
        <end position="155"/>
    </location>
</feature>
<dbReference type="InterPro" id="IPR045340">
    <property type="entry name" value="DUF6533"/>
</dbReference>
<feature type="transmembrane region" description="Helical" evidence="1">
    <location>
        <begin position="85"/>
        <end position="105"/>
    </location>
</feature>
<reference evidence="3" key="2">
    <citation type="submission" date="2020-11" db="EMBL/GenBank/DDBJ databases">
        <authorList>
            <consortium name="DOE Joint Genome Institute"/>
            <person name="Kuo A."/>
            <person name="Miyauchi S."/>
            <person name="Kiss E."/>
            <person name="Drula E."/>
            <person name="Kohler A."/>
            <person name="Sanchez-Garcia M."/>
            <person name="Andreopoulos B."/>
            <person name="Barry K.W."/>
            <person name="Bonito G."/>
            <person name="Buee M."/>
            <person name="Carver A."/>
            <person name="Chen C."/>
            <person name="Cichocki N."/>
            <person name="Clum A."/>
            <person name="Culley D."/>
            <person name="Crous P.W."/>
            <person name="Fauchery L."/>
            <person name="Girlanda M."/>
            <person name="Hayes R."/>
            <person name="Keri Z."/>
            <person name="Labutti K."/>
            <person name="Lipzen A."/>
            <person name="Lombard V."/>
            <person name="Magnuson J."/>
            <person name="Maillard F."/>
            <person name="Morin E."/>
            <person name="Murat C."/>
            <person name="Nolan M."/>
            <person name="Ohm R."/>
            <person name="Pangilinan J."/>
            <person name="Pereira M."/>
            <person name="Perotto S."/>
            <person name="Peter M."/>
            <person name="Riley R."/>
            <person name="Sitrit Y."/>
            <person name="Stielow B."/>
            <person name="Szollosi G."/>
            <person name="Zifcakova L."/>
            <person name="Stursova M."/>
            <person name="Spatafora J.W."/>
            <person name="Tedersoo L."/>
            <person name="Vaario L.-M."/>
            <person name="Yamada A."/>
            <person name="Yan M."/>
            <person name="Wang P."/>
            <person name="Xu J."/>
            <person name="Bruns T."/>
            <person name="Baldrian P."/>
            <person name="Vilgalys R."/>
            <person name="Henrissat B."/>
            <person name="Grigoriev I.V."/>
            <person name="Hibbett D."/>
            <person name="Nagy L.G."/>
            <person name="Martin F.M."/>
        </authorList>
    </citation>
    <scope>NUCLEOTIDE SEQUENCE</scope>
    <source>
        <strain evidence="3">UH-Tt-Lm1</strain>
    </source>
</reference>